<dbReference type="Proteomes" id="UP000503096">
    <property type="component" value="Chromosome"/>
</dbReference>
<dbReference type="SUPFAM" id="SSF53335">
    <property type="entry name" value="S-adenosyl-L-methionine-dependent methyltransferases"/>
    <property type="match status" value="1"/>
</dbReference>
<dbReference type="Gene3D" id="3.40.50.150">
    <property type="entry name" value="Vaccinia Virus protein VP39"/>
    <property type="match status" value="1"/>
</dbReference>
<sequence>MNDELEFTGERFIPGVKGEIWVEHWHRYHFASRWVAGKRVLDMACGEGYGSALLARGAEHVTGADISEQAIAHARAAYAKVSNLEFANASCAKLPWPDASFDVAVTFETIEHIDTQEAFMDELARVLKPDGVLVMSCPNKSEYSDRRNFKNEFHVKELYRAELAKLVGDRFPEVSWYGQRPSFFSVIAPENGTAHSGELFEVSEAHPQEASPALGAPLYFVVIASRRRVSIALPPAVSVFSDLDDWVHKDYEKVMKWLEQSAAHGQALTVQLAQRDADAAQLRAAVESLRAERAWAQATSDTALAQRDARIAEAQAALAARDAEVRRRGGLRWWLKLPFVRFGLMKDDADGGPRT</sequence>
<keyword evidence="2" id="KW-0830">Ubiquinone</keyword>
<dbReference type="EC" id="2.1.1.222" evidence="2"/>
<evidence type="ECO:0000259" key="1">
    <source>
        <dbReference type="Pfam" id="PF08241"/>
    </source>
</evidence>
<dbReference type="GO" id="GO:0008757">
    <property type="term" value="F:S-adenosylmethionine-dependent methyltransferase activity"/>
    <property type="evidence" value="ECO:0007669"/>
    <property type="project" value="InterPro"/>
</dbReference>
<gene>
    <name evidence="2" type="ORF">DSM104440_00922</name>
</gene>
<organism evidence="2 3">
    <name type="scientific">Usitatibacter palustris</name>
    <dbReference type="NCBI Taxonomy" id="2732487"/>
    <lineage>
        <taxon>Bacteria</taxon>
        <taxon>Pseudomonadati</taxon>
        <taxon>Pseudomonadota</taxon>
        <taxon>Betaproteobacteria</taxon>
        <taxon>Nitrosomonadales</taxon>
        <taxon>Usitatibacteraceae</taxon>
        <taxon>Usitatibacter</taxon>
    </lineage>
</organism>
<name>A0A6M4H3H4_9PROT</name>
<dbReference type="InterPro" id="IPR029063">
    <property type="entry name" value="SAM-dependent_MTases_sf"/>
</dbReference>
<dbReference type="GO" id="GO:0032259">
    <property type="term" value="P:methylation"/>
    <property type="evidence" value="ECO:0007669"/>
    <property type="project" value="UniProtKB-KW"/>
</dbReference>
<dbReference type="GO" id="GO:0102208">
    <property type="term" value="F:2-polyprenyl-6-hydroxyphenol methylase activity"/>
    <property type="evidence" value="ECO:0007669"/>
    <property type="project" value="UniProtKB-EC"/>
</dbReference>
<keyword evidence="3" id="KW-1185">Reference proteome</keyword>
<keyword evidence="2" id="KW-0489">Methyltransferase</keyword>
<dbReference type="AlphaFoldDB" id="A0A6M4H3H4"/>
<accession>A0A6M4H3H4</accession>
<proteinExistence type="predicted"/>
<feature type="domain" description="Methyltransferase type 11" evidence="1">
    <location>
        <begin position="41"/>
        <end position="135"/>
    </location>
</feature>
<dbReference type="Pfam" id="PF08241">
    <property type="entry name" value="Methyltransf_11"/>
    <property type="match status" value="1"/>
</dbReference>
<dbReference type="InterPro" id="IPR013216">
    <property type="entry name" value="Methyltransf_11"/>
</dbReference>
<dbReference type="CDD" id="cd02440">
    <property type="entry name" value="AdoMet_MTases"/>
    <property type="match status" value="1"/>
</dbReference>
<keyword evidence="2" id="KW-0808">Transferase</keyword>
<evidence type="ECO:0000313" key="3">
    <source>
        <dbReference type="Proteomes" id="UP000503096"/>
    </source>
</evidence>
<dbReference type="EMBL" id="CP053073">
    <property type="protein sequence ID" value="QJR14129.1"/>
    <property type="molecule type" value="Genomic_DNA"/>
</dbReference>
<dbReference type="InParanoid" id="A0A6M4H3H4"/>
<dbReference type="KEGG" id="upl:DSM104440_00922"/>
<evidence type="ECO:0000313" key="2">
    <source>
        <dbReference type="EMBL" id="QJR14129.1"/>
    </source>
</evidence>
<dbReference type="PANTHER" id="PTHR43861">
    <property type="entry name" value="TRANS-ACONITATE 2-METHYLTRANSFERASE-RELATED"/>
    <property type="match status" value="1"/>
</dbReference>
<dbReference type="RefSeq" id="WP_171160915.1">
    <property type="nucleotide sequence ID" value="NZ_CP053073.1"/>
</dbReference>
<protein>
    <submittedName>
        <fullName evidence="2">Ubiquinone biosynthesis O-methyltransferase, mitochondrial</fullName>
        <ecNumber evidence="2">2.1.1.222</ecNumber>
    </submittedName>
</protein>
<reference evidence="2 3" key="1">
    <citation type="submission" date="2020-04" db="EMBL/GenBank/DDBJ databases">
        <title>Usitatibacter rugosus gen. nov., sp. nov. and Usitatibacter palustris sp. nov., novel members of Usitatibacteraceae fam. nov. within the order Nitrosomonadales isolated from soil.</title>
        <authorList>
            <person name="Huber K.J."/>
            <person name="Neumann-Schaal M."/>
            <person name="Geppert A."/>
            <person name="Luckner M."/>
            <person name="Wanner G."/>
            <person name="Overmann J."/>
        </authorList>
    </citation>
    <scope>NUCLEOTIDE SEQUENCE [LARGE SCALE GENOMIC DNA]</scope>
    <source>
        <strain evidence="2 3">Swamp67</strain>
    </source>
</reference>